<evidence type="ECO:0000313" key="3">
    <source>
        <dbReference type="Proteomes" id="UP001438707"/>
    </source>
</evidence>
<feature type="region of interest" description="Disordered" evidence="1">
    <location>
        <begin position="1"/>
        <end position="94"/>
    </location>
</feature>
<organism evidence="2 3">
    <name type="scientific">Apatococcus lobatus</name>
    <dbReference type="NCBI Taxonomy" id="904363"/>
    <lineage>
        <taxon>Eukaryota</taxon>
        <taxon>Viridiplantae</taxon>
        <taxon>Chlorophyta</taxon>
        <taxon>core chlorophytes</taxon>
        <taxon>Trebouxiophyceae</taxon>
        <taxon>Chlorellales</taxon>
        <taxon>Chlorellaceae</taxon>
        <taxon>Apatococcus</taxon>
    </lineage>
</organism>
<keyword evidence="3" id="KW-1185">Reference proteome</keyword>
<name>A0AAW1QTF0_9CHLO</name>
<reference evidence="2 3" key="1">
    <citation type="journal article" date="2024" name="Nat. Commun.">
        <title>Phylogenomics reveals the evolutionary origins of lichenization in chlorophyte algae.</title>
        <authorList>
            <person name="Puginier C."/>
            <person name="Libourel C."/>
            <person name="Otte J."/>
            <person name="Skaloud P."/>
            <person name="Haon M."/>
            <person name="Grisel S."/>
            <person name="Petersen M."/>
            <person name="Berrin J.G."/>
            <person name="Delaux P.M."/>
            <person name="Dal Grande F."/>
            <person name="Keller J."/>
        </authorList>
    </citation>
    <scope>NUCLEOTIDE SEQUENCE [LARGE SCALE GENOMIC DNA]</scope>
    <source>
        <strain evidence="2 3">SAG 2145</strain>
    </source>
</reference>
<dbReference type="AlphaFoldDB" id="A0AAW1QTF0"/>
<gene>
    <name evidence="2" type="ORF">WJX74_005560</name>
</gene>
<proteinExistence type="predicted"/>
<evidence type="ECO:0000256" key="1">
    <source>
        <dbReference type="SAM" id="MobiDB-lite"/>
    </source>
</evidence>
<protein>
    <submittedName>
        <fullName evidence="2">Uncharacterized protein</fullName>
    </submittedName>
</protein>
<accession>A0AAW1QTF0</accession>
<feature type="compositionally biased region" description="Polar residues" evidence="1">
    <location>
        <begin position="1"/>
        <end position="10"/>
    </location>
</feature>
<dbReference type="EMBL" id="JALJOS010000028">
    <property type="protein sequence ID" value="KAK9824759.1"/>
    <property type="molecule type" value="Genomic_DNA"/>
</dbReference>
<evidence type="ECO:0000313" key="2">
    <source>
        <dbReference type="EMBL" id="KAK9824759.1"/>
    </source>
</evidence>
<sequence>MSQTPTSGHTHTPAKQKEVPAGPGGVDVAAQNDPSGPGGKLAAEAAAQYDQLSGENDGLAGTRSAHDNVAAATSKAIQDQINKQAEGLSKDQSK</sequence>
<comment type="caution">
    <text evidence="2">The sequence shown here is derived from an EMBL/GenBank/DDBJ whole genome shotgun (WGS) entry which is preliminary data.</text>
</comment>
<dbReference type="Proteomes" id="UP001438707">
    <property type="component" value="Unassembled WGS sequence"/>
</dbReference>